<gene>
    <name evidence="1" type="ORF">Zm00014a_030977</name>
</gene>
<name>A0A3L6GBM5_MAIZE</name>
<evidence type="ECO:0000313" key="1">
    <source>
        <dbReference type="EMBL" id="PWZ45698.1"/>
    </source>
</evidence>
<dbReference type="EMBL" id="NCVQ01000002">
    <property type="protein sequence ID" value="PWZ45698.1"/>
    <property type="molecule type" value="Genomic_DNA"/>
</dbReference>
<organism evidence="1 2">
    <name type="scientific">Zea mays</name>
    <name type="common">Maize</name>
    <dbReference type="NCBI Taxonomy" id="4577"/>
    <lineage>
        <taxon>Eukaryota</taxon>
        <taxon>Viridiplantae</taxon>
        <taxon>Streptophyta</taxon>
        <taxon>Embryophyta</taxon>
        <taxon>Tracheophyta</taxon>
        <taxon>Spermatophyta</taxon>
        <taxon>Magnoliopsida</taxon>
        <taxon>Liliopsida</taxon>
        <taxon>Poales</taxon>
        <taxon>Poaceae</taxon>
        <taxon>PACMAD clade</taxon>
        <taxon>Panicoideae</taxon>
        <taxon>Andropogonodae</taxon>
        <taxon>Andropogoneae</taxon>
        <taxon>Tripsacinae</taxon>
        <taxon>Zea</taxon>
    </lineage>
</organism>
<accession>A0A3L6GBM5</accession>
<evidence type="ECO:0000313" key="2">
    <source>
        <dbReference type="Proteomes" id="UP000251960"/>
    </source>
</evidence>
<sequence>MSRKLRSLLVFQTSFRQVNLLCALRASDGVHGERKIYIGSGRTSLLLVIGGLRYRYH</sequence>
<proteinExistence type="predicted"/>
<reference evidence="1 2" key="1">
    <citation type="journal article" date="2018" name="Nat. Genet.">
        <title>Extensive intraspecific gene order and gene structural variations between Mo17 and other maize genomes.</title>
        <authorList>
            <person name="Sun S."/>
            <person name="Zhou Y."/>
            <person name="Chen J."/>
            <person name="Shi J."/>
            <person name="Zhao H."/>
            <person name="Zhao H."/>
            <person name="Song W."/>
            <person name="Zhang M."/>
            <person name="Cui Y."/>
            <person name="Dong X."/>
            <person name="Liu H."/>
            <person name="Ma X."/>
            <person name="Jiao Y."/>
            <person name="Wang B."/>
            <person name="Wei X."/>
            <person name="Stein J.C."/>
            <person name="Glaubitz J.C."/>
            <person name="Lu F."/>
            <person name="Yu G."/>
            <person name="Liang C."/>
            <person name="Fengler K."/>
            <person name="Li B."/>
            <person name="Rafalski A."/>
            <person name="Schnable P.S."/>
            <person name="Ware D.H."/>
            <person name="Buckler E.S."/>
            <person name="Lai J."/>
        </authorList>
    </citation>
    <scope>NUCLEOTIDE SEQUENCE [LARGE SCALE GENOMIC DNA]</scope>
    <source>
        <strain evidence="2">cv. Missouri 17</strain>
        <tissue evidence="1">Seedling</tissue>
    </source>
</reference>
<protein>
    <submittedName>
        <fullName evidence="1">Uncharacterized protein</fullName>
    </submittedName>
</protein>
<dbReference type="Proteomes" id="UP000251960">
    <property type="component" value="Chromosome 10"/>
</dbReference>
<comment type="caution">
    <text evidence="1">The sequence shown here is derived from an EMBL/GenBank/DDBJ whole genome shotgun (WGS) entry which is preliminary data.</text>
</comment>
<dbReference type="AlphaFoldDB" id="A0A3L6GBM5"/>